<protein>
    <recommendedName>
        <fullName evidence="6">Histidine kinase</fullName>
    </recommendedName>
</protein>
<keyword evidence="1" id="KW-0175">Coiled coil</keyword>
<dbReference type="GO" id="GO:0000155">
    <property type="term" value="F:phosphorelay sensor kinase activity"/>
    <property type="evidence" value="ECO:0007669"/>
    <property type="project" value="InterPro"/>
</dbReference>
<dbReference type="PATRIC" id="fig|903983.4.peg.1594"/>
<dbReference type="Proteomes" id="UP000094764">
    <property type="component" value="Unassembled WGS sequence"/>
</dbReference>
<evidence type="ECO:0000313" key="4">
    <source>
        <dbReference type="EMBL" id="OEG18884.1"/>
    </source>
</evidence>
<accession>A0A1E5H1Y0</accession>
<evidence type="ECO:0008006" key="6">
    <source>
        <dbReference type="Google" id="ProtNLM"/>
    </source>
</evidence>
<dbReference type="STRING" id="903983.BCR23_13170"/>
<dbReference type="Pfam" id="PF06580">
    <property type="entry name" value="His_kinase"/>
    <property type="match status" value="1"/>
</dbReference>
<dbReference type="GO" id="GO:0016020">
    <property type="term" value="C:membrane"/>
    <property type="evidence" value="ECO:0007669"/>
    <property type="project" value="InterPro"/>
</dbReference>
<sequence length="385" mass="44492">MENVYLTVYTSSELSKQTIEQSEELLKRFPFKVRPHFQSFDKVSSTINEANQSFCKRSMDCSSCPSSSGIFRKKKNISYCHRCSYGLTKFIYPFQYCGNMRGLLIFGPFFRDETDLNLLIVSDIDKAGANEKMNILHLFEDDDLEKVENFASVFAAFLSQTLTKEQLEKEKQKTENNLKILSQKIEHIENQDNIKGLTPYFVFNSLTTLARLAHFNENTNLEEAIYKLSSVIRYNYQSQNHCISLAEAFDYLNSYLEISTTRLTNRLSYQIDLPPELASYRIPVMTLIPIVEKLLELRLSKYEEDCSLLFTVAETKGSILITIQEQIYLEKKRELPIEDEFFKVVAKSNTRLVELLGDQAYVRMVETLNKLTVEVMIPASKGLTL</sequence>
<evidence type="ECO:0000313" key="5">
    <source>
        <dbReference type="Proteomes" id="UP000094764"/>
    </source>
</evidence>
<dbReference type="InterPro" id="IPR018771">
    <property type="entry name" value="PocR_dom"/>
</dbReference>
<dbReference type="RefSeq" id="WP_069634071.1">
    <property type="nucleotide sequence ID" value="NZ_JXKZ01000023.1"/>
</dbReference>
<dbReference type="AlphaFoldDB" id="A0A1E5H1Y0"/>
<dbReference type="InterPro" id="IPR050640">
    <property type="entry name" value="Bact_2-comp_sensor_kinase"/>
</dbReference>
<evidence type="ECO:0000259" key="2">
    <source>
        <dbReference type="Pfam" id="PF06580"/>
    </source>
</evidence>
<dbReference type="PANTHER" id="PTHR34220">
    <property type="entry name" value="SENSOR HISTIDINE KINASE YPDA"/>
    <property type="match status" value="1"/>
</dbReference>
<feature type="domain" description="PocR" evidence="3">
    <location>
        <begin position="52"/>
        <end position="160"/>
    </location>
</feature>
<proteinExistence type="predicted"/>
<dbReference type="InterPro" id="IPR010559">
    <property type="entry name" value="Sig_transdc_His_kin_internal"/>
</dbReference>
<dbReference type="OrthoDB" id="9776552at2"/>
<gene>
    <name evidence="4" type="ORF">BCR23_13170</name>
</gene>
<dbReference type="Pfam" id="PF10114">
    <property type="entry name" value="PocR"/>
    <property type="match status" value="1"/>
</dbReference>
<evidence type="ECO:0000259" key="3">
    <source>
        <dbReference type="Pfam" id="PF10114"/>
    </source>
</evidence>
<comment type="caution">
    <text evidence="4">The sequence shown here is derived from an EMBL/GenBank/DDBJ whole genome shotgun (WGS) entry which is preliminary data.</text>
</comment>
<evidence type="ECO:0000256" key="1">
    <source>
        <dbReference type="SAM" id="Coils"/>
    </source>
</evidence>
<feature type="coiled-coil region" evidence="1">
    <location>
        <begin position="157"/>
        <end position="191"/>
    </location>
</feature>
<keyword evidence="5" id="KW-1185">Reference proteome</keyword>
<dbReference type="EMBL" id="MIKB01000002">
    <property type="protein sequence ID" value="OEG18884.1"/>
    <property type="molecule type" value="Genomic_DNA"/>
</dbReference>
<organism evidence="4 5">
    <name type="scientific">Enterococcus quebecensis</name>
    <dbReference type="NCBI Taxonomy" id="903983"/>
    <lineage>
        <taxon>Bacteria</taxon>
        <taxon>Bacillati</taxon>
        <taxon>Bacillota</taxon>
        <taxon>Bacilli</taxon>
        <taxon>Lactobacillales</taxon>
        <taxon>Enterococcaceae</taxon>
        <taxon>Enterococcus</taxon>
    </lineage>
</organism>
<reference evidence="5" key="1">
    <citation type="submission" date="2016-09" db="EMBL/GenBank/DDBJ databases">
        <authorList>
            <person name="Gulvik C.A."/>
        </authorList>
    </citation>
    <scope>NUCLEOTIDE SEQUENCE [LARGE SCALE GENOMIC DNA]</scope>
    <source>
        <strain evidence="5">LMG 26306</strain>
    </source>
</reference>
<feature type="domain" description="Signal transduction histidine kinase internal region" evidence="2">
    <location>
        <begin position="197"/>
        <end position="267"/>
    </location>
</feature>
<name>A0A1E5H1Y0_9ENTE</name>
<dbReference type="PANTHER" id="PTHR34220:SF7">
    <property type="entry name" value="SENSOR HISTIDINE KINASE YPDA"/>
    <property type="match status" value="1"/>
</dbReference>